<reference evidence="1" key="1">
    <citation type="journal article" date="2014" name="Front. Microbiol.">
        <title>High frequency of phylogenetically diverse reductive dehalogenase-homologous genes in deep subseafloor sedimentary metagenomes.</title>
        <authorList>
            <person name="Kawai M."/>
            <person name="Futagami T."/>
            <person name="Toyoda A."/>
            <person name="Takaki Y."/>
            <person name="Nishi S."/>
            <person name="Hori S."/>
            <person name="Arai W."/>
            <person name="Tsubouchi T."/>
            <person name="Morono Y."/>
            <person name="Uchiyama I."/>
            <person name="Ito T."/>
            <person name="Fujiyama A."/>
            <person name="Inagaki F."/>
            <person name="Takami H."/>
        </authorList>
    </citation>
    <scope>NUCLEOTIDE SEQUENCE</scope>
    <source>
        <strain evidence="1">Expedition CK06-06</strain>
    </source>
</reference>
<feature type="non-terminal residue" evidence="1">
    <location>
        <position position="271"/>
    </location>
</feature>
<proteinExistence type="predicted"/>
<evidence type="ECO:0000313" key="1">
    <source>
        <dbReference type="EMBL" id="GAG06327.1"/>
    </source>
</evidence>
<organism evidence="1">
    <name type="scientific">marine sediment metagenome</name>
    <dbReference type="NCBI Taxonomy" id="412755"/>
    <lineage>
        <taxon>unclassified sequences</taxon>
        <taxon>metagenomes</taxon>
        <taxon>ecological metagenomes</taxon>
    </lineage>
</organism>
<dbReference type="AlphaFoldDB" id="X0V4L0"/>
<name>X0V4L0_9ZZZZ</name>
<dbReference type="EMBL" id="BARS01021676">
    <property type="protein sequence ID" value="GAG06327.1"/>
    <property type="molecule type" value="Genomic_DNA"/>
</dbReference>
<comment type="caution">
    <text evidence="1">The sequence shown here is derived from an EMBL/GenBank/DDBJ whole genome shotgun (WGS) entry which is preliminary data.</text>
</comment>
<sequence>PANAVAEVILANKDLDEENGMGVRENGSSADRLLDLHEVGGGGGDYGRMHVLTDADSTIEFYHEDVSDTHEFRLTGYWAGTLTLSDHDAGQESNAFSGSGGETNAELFAFELDPGCFTISVTQLVFTLSEIAAMSDGDWGGIEIIVDNDDSGDVDGGESTKVGGDGVVNTVAGTVTFSTAITVSAATSYILRADFSTLTQCDSVTISLTTENITTTALKTGTTTSVTHAEAGAIQNLVAHWKLDTGSGTNAVDSTGNADGTLVNGPVWVDD</sequence>
<gene>
    <name evidence="1" type="ORF">S01H1_34771</name>
</gene>
<feature type="non-terminal residue" evidence="1">
    <location>
        <position position="1"/>
    </location>
</feature>
<accession>X0V4L0</accession>
<protein>
    <submittedName>
        <fullName evidence="1">Uncharacterized protein</fullName>
    </submittedName>
</protein>